<keyword evidence="1" id="KW-0802">TPR repeat</keyword>
<feature type="repeat" description="TPR" evidence="1">
    <location>
        <begin position="366"/>
        <end position="399"/>
    </location>
</feature>
<reference evidence="3" key="2">
    <citation type="submission" date="2022-01" db="EMBL/GenBank/DDBJ databases">
        <authorList>
            <person name="Hirooka S."/>
            <person name="Miyagishima S.Y."/>
        </authorList>
    </citation>
    <scope>NUCLEOTIDE SEQUENCE</scope>
    <source>
        <strain evidence="3">NBRC 102759</strain>
    </source>
</reference>
<feature type="region of interest" description="Disordered" evidence="2">
    <location>
        <begin position="537"/>
        <end position="559"/>
    </location>
</feature>
<gene>
    <name evidence="3" type="ORF">GpartN1_g5124.t1</name>
</gene>
<evidence type="ECO:0000313" key="4">
    <source>
        <dbReference type="Proteomes" id="UP001061958"/>
    </source>
</evidence>
<feature type="compositionally biased region" description="Polar residues" evidence="2">
    <location>
        <begin position="549"/>
        <end position="559"/>
    </location>
</feature>
<reference evidence="3" key="1">
    <citation type="journal article" date="2022" name="Proc. Natl. Acad. Sci. U.S.A.">
        <title>Life cycle and functional genomics of the unicellular red alga Galdieria for elucidating algal and plant evolution and industrial use.</title>
        <authorList>
            <person name="Hirooka S."/>
            <person name="Itabashi T."/>
            <person name="Ichinose T.M."/>
            <person name="Onuma R."/>
            <person name="Fujiwara T."/>
            <person name="Yamashita S."/>
            <person name="Jong L.W."/>
            <person name="Tomita R."/>
            <person name="Iwane A.H."/>
            <person name="Miyagishima S.Y."/>
        </authorList>
    </citation>
    <scope>NUCLEOTIDE SEQUENCE</scope>
    <source>
        <strain evidence="3">NBRC 102759</strain>
    </source>
</reference>
<dbReference type="Pfam" id="PF13429">
    <property type="entry name" value="TPR_15"/>
    <property type="match status" value="1"/>
</dbReference>
<comment type="caution">
    <text evidence="3">The sequence shown here is derived from an EMBL/GenBank/DDBJ whole genome shotgun (WGS) entry which is preliminary data.</text>
</comment>
<proteinExistence type="predicted"/>
<dbReference type="SMART" id="SM00028">
    <property type="entry name" value="TPR"/>
    <property type="match status" value="9"/>
</dbReference>
<protein>
    <recommendedName>
        <fullName evidence="5">PsbB mRNA maturation factor Mbb1</fullName>
    </recommendedName>
</protein>
<dbReference type="InterPro" id="IPR019734">
    <property type="entry name" value="TPR_rpt"/>
</dbReference>
<evidence type="ECO:0000256" key="1">
    <source>
        <dbReference type="PROSITE-ProRule" id="PRU00339"/>
    </source>
</evidence>
<evidence type="ECO:0008006" key="5">
    <source>
        <dbReference type="Google" id="ProtNLM"/>
    </source>
</evidence>
<dbReference type="GO" id="GO:0003727">
    <property type="term" value="F:single-stranded RNA binding"/>
    <property type="evidence" value="ECO:0007669"/>
    <property type="project" value="TreeGrafter"/>
</dbReference>
<keyword evidence="4" id="KW-1185">Reference proteome</keyword>
<dbReference type="InterPro" id="IPR011990">
    <property type="entry name" value="TPR-like_helical_dom_sf"/>
</dbReference>
<sequence length="559" mass="64380">MAKSNELRDHKEERLMGLLGYCQNLFIKDLCNSCRNIQVGMCNKSKRQYLGSSQLSFKRQVSLGLMALPLLDRIRIFNYSRVKCTLSSADTFGEKEISMTLSENGAEYPLSPPVGGRGKEETDETSIFSSSNLSTENQGNGHIAVEQLTMESSDKEEEEEAPLQKFLTSSPSLNFILRLTSQEQQIYRDMQLVTDAESIRQRGKEFVAKGQTHLAIYLFRLAIVKEPSFGKAWQDLSKVVLRKFGIFKAKEILLEAVKVNPNNQFLWKSLGLFEQRTGNIEGARNAFRMGIEKDPSHLPLYSAWARMEFYLNNYEEARKIFQFGVEKDPSNSRFYLTWAQIELRAKNYQEAARLVSLVEPLEPTNVYLWQTYAQIENAQGHLEQAYHYYLKALELDPNNVVVLECLAKLEAKKGNIDEARNIFKRAVELDEKDARIFACWASVELELNNIDKAVELLQQALKINNLDSYLWLQYAIIEHRRGNVPRARALFKRGADINPFDWFLWEEWSHMEAKEGNQKEAEQLAKKSVKARLRSMGNNLSRYEREPTYGNSFQASYVS</sequence>
<dbReference type="InterPro" id="IPR044624">
    <property type="entry name" value="Mbb1-like"/>
</dbReference>
<dbReference type="PANTHER" id="PTHR44917">
    <property type="entry name" value="PROTEIN HIGH CHLOROPHYLL FLUORESCENT 107"/>
    <property type="match status" value="1"/>
</dbReference>
<organism evidence="3 4">
    <name type="scientific">Galdieria partita</name>
    <dbReference type="NCBI Taxonomy" id="83374"/>
    <lineage>
        <taxon>Eukaryota</taxon>
        <taxon>Rhodophyta</taxon>
        <taxon>Bangiophyceae</taxon>
        <taxon>Galdieriales</taxon>
        <taxon>Galdieriaceae</taxon>
        <taxon>Galdieria</taxon>
    </lineage>
</organism>
<dbReference type="InterPro" id="IPR003107">
    <property type="entry name" value="HAT"/>
</dbReference>
<dbReference type="SUPFAM" id="SSF48452">
    <property type="entry name" value="TPR-like"/>
    <property type="match status" value="2"/>
</dbReference>
<evidence type="ECO:0000313" key="3">
    <source>
        <dbReference type="EMBL" id="GJQ13333.1"/>
    </source>
</evidence>
<evidence type="ECO:0000256" key="2">
    <source>
        <dbReference type="SAM" id="MobiDB-lite"/>
    </source>
</evidence>
<dbReference type="GO" id="GO:0006397">
    <property type="term" value="P:mRNA processing"/>
    <property type="evidence" value="ECO:0007669"/>
    <property type="project" value="InterPro"/>
</dbReference>
<dbReference type="SUPFAM" id="SSF81901">
    <property type="entry name" value="HCP-like"/>
    <property type="match status" value="1"/>
</dbReference>
<name>A0A9C7PYN5_9RHOD</name>
<dbReference type="PANTHER" id="PTHR44917:SF1">
    <property type="entry name" value="PROTEIN HIGH CHLOROPHYLL FLUORESCENT 107"/>
    <property type="match status" value="1"/>
</dbReference>
<accession>A0A9C7PYN5</accession>
<dbReference type="SMART" id="SM00386">
    <property type="entry name" value="HAT"/>
    <property type="match status" value="7"/>
</dbReference>
<feature type="repeat" description="TPR" evidence="1">
    <location>
        <begin position="400"/>
        <end position="433"/>
    </location>
</feature>
<dbReference type="OrthoDB" id="2624at2759"/>
<dbReference type="GO" id="GO:0006417">
    <property type="term" value="P:regulation of translation"/>
    <property type="evidence" value="ECO:0007669"/>
    <property type="project" value="TreeGrafter"/>
</dbReference>
<dbReference type="PROSITE" id="PS50005">
    <property type="entry name" value="TPR"/>
    <property type="match status" value="2"/>
</dbReference>
<dbReference type="EMBL" id="BQMJ01000042">
    <property type="protein sequence ID" value="GJQ13333.1"/>
    <property type="molecule type" value="Genomic_DNA"/>
</dbReference>
<dbReference type="Gene3D" id="1.25.40.10">
    <property type="entry name" value="Tetratricopeptide repeat domain"/>
    <property type="match status" value="2"/>
</dbReference>
<dbReference type="Proteomes" id="UP001061958">
    <property type="component" value="Unassembled WGS sequence"/>
</dbReference>
<dbReference type="GO" id="GO:0003729">
    <property type="term" value="F:mRNA binding"/>
    <property type="evidence" value="ECO:0007669"/>
    <property type="project" value="InterPro"/>
</dbReference>
<dbReference type="AlphaFoldDB" id="A0A9C7PYN5"/>